<accession>A0ABW3R282</accession>
<comment type="caution">
    <text evidence="1">The sequence shown here is derived from an EMBL/GenBank/DDBJ whole genome shotgun (WGS) entry which is preliminary data.</text>
</comment>
<protein>
    <submittedName>
        <fullName evidence="1">Uncharacterized protein</fullName>
    </submittedName>
</protein>
<organism evidence="1 2">
    <name type="scientific">Saccharothrix hoggarensis</name>
    <dbReference type="NCBI Taxonomy" id="913853"/>
    <lineage>
        <taxon>Bacteria</taxon>
        <taxon>Bacillati</taxon>
        <taxon>Actinomycetota</taxon>
        <taxon>Actinomycetes</taxon>
        <taxon>Pseudonocardiales</taxon>
        <taxon>Pseudonocardiaceae</taxon>
        <taxon>Saccharothrix</taxon>
    </lineage>
</organism>
<dbReference type="EMBL" id="JBHTLK010000204">
    <property type="protein sequence ID" value="MFD1151040.1"/>
    <property type="molecule type" value="Genomic_DNA"/>
</dbReference>
<sequence length="59" mass="6449">MRQTVSDNVFALFADQADEVSTGGRPRLVIDRFDQWSIRAEAAVALTGACYCRVEALSA</sequence>
<name>A0ABW3R282_9PSEU</name>
<proteinExistence type="predicted"/>
<evidence type="ECO:0000313" key="2">
    <source>
        <dbReference type="Proteomes" id="UP001597168"/>
    </source>
</evidence>
<gene>
    <name evidence="1" type="ORF">ACFQ3T_28255</name>
</gene>
<evidence type="ECO:0000313" key="1">
    <source>
        <dbReference type="EMBL" id="MFD1151040.1"/>
    </source>
</evidence>
<keyword evidence="2" id="KW-1185">Reference proteome</keyword>
<dbReference type="Proteomes" id="UP001597168">
    <property type="component" value="Unassembled WGS sequence"/>
</dbReference>
<dbReference type="RefSeq" id="WP_380727684.1">
    <property type="nucleotide sequence ID" value="NZ_JBHTLK010000204.1"/>
</dbReference>
<reference evidence="2" key="1">
    <citation type="journal article" date="2019" name="Int. J. Syst. Evol. Microbiol.">
        <title>The Global Catalogue of Microorganisms (GCM) 10K type strain sequencing project: providing services to taxonomists for standard genome sequencing and annotation.</title>
        <authorList>
            <consortium name="The Broad Institute Genomics Platform"/>
            <consortium name="The Broad Institute Genome Sequencing Center for Infectious Disease"/>
            <person name="Wu L."/>
            <person name="Ma J."/>
        </authorList>
    </citation>
    <scope>NUCLEOTIDE SEQUENCE [LARGE SCALE GENOMIC DNA]</scope>
    <source>
        <strain evidence="2">CCUG 60214</strain>
    </source>
</reference>